<keyword evidence="4" id="KW-1185">Reference proteome</keyword>
<dbReference type="GeneID" id="92090113"/>
<feature type="transmembrane region" description="Helical" evidence="2">
    <location>
        <begin position="60"/>
        <end position="81"/>
    </location>
</feature>
<feature type="region of interest" description="Disordered" evidence="1">
    <location>
        <begin position="25"/>
        <end position="47"/>
    </location>
</feature>
<dbReference type="Proteomes" id="UP001480595">
    <property type="component" value="Unassembled WGS sequence"/>
</dbReference>
<accession>A0ABR1VCT7</accession>
<keyword evidence="2" id="KW-0812">Transmembrane</keyword>
<evidence type="ECO:0000313" key="3">
    <source>
        <dbReference type="EMBL" id="KAK8069025.1"/>
    </source>
</evidence>
<organism evidence="3 4">
    <name type="scientific">Apiospora phragmitis</name>
    <dbReference type="NCBI Taxonomy" id="2905665"/>
    <lineage>
        <taxon>Eukaryota</taxon>
        <taxon>Fungi</taxon>
        <taxon>Dikarya</taxon>
        <taxon>Ascomycota</taxon>
        <taxon>Pezizomycotina</taxon>
        <taxon>Sordariomycetes</taxon>
        <taxon>Xylariomycetidae</taxon>
        <taxon>Amphisphaeriales</taxon>
        <taxon>Apiosporaceae</taxon>
        <taxon>Apiospora</taxon>
    </lineage>
</organism>
<evidence type="ECO:0000256" key="1">
    <source>
        <dbReference type="SAM" id="MobiDB-lite"/>
    </source>
</evidence>
<name>A0ABR1VCT7_9PEZI</name>
<gene>
    <name evidence="3" type="ORF">PG994_005641</name>
</gene>
<feature type="transmembrane region" description="Helical" evidence="2">
    <location>
        <begin position="208"/>
        <end position="227"/>
    </location>
</feature>
<feature type="transmembrane region" description="Helical" evidence="2">
    <location>
        <begin position="178"/>
        <end position="196"/>
    </location>
</feature>
<reference evidence="3 4" key="1">
    <citation type="submission" date="2023-01" db="EMBL/GenBank/DDBJ databases">
        <title>Analysis of 21 Apiospora genomes using comparative genomics revels a genus with tremendous synthesis potential of carbohydrate active enzymes and secondary metabolites.</title>
        <authorList>
            <person name="Sorensen T."/>
        </authorList>
    </citation>
    <scope>NUCLEOTIDE SEQUENCE [LARGE SCALE GENOMIC DNA]</scope>
    <source>
        <strain evidence="3 4">CBS 135458</strain>
    </source>
</reference>
<keyword evidence="2" id="KW-0472">Membrane</keyword>
<evidence type="ECO:0000256" key="2">
    <source>
        <dbReference type="SAM" id="Phobius"/>
    </source>
</evidence>
<dbReference type="EMBL" id="JAQQWL010000006">
    <property type="protein sequence ID" value="KAK8069025.1"/>
    <property type="molecule type" value="Genomic_DNA"/>
</dbReference>
<protein>
    <submittedName>
        <fullName evidence="3">Uncharacterized protein</fullName>
    </submittedName>
</protein>
<keyword evidence="2" id="KW-1133">Transmembrane helix</keyword>
<evidence type="ECO:0000313" key="4">
    <source>
        <dbReference type="Proteomes" id="UP001480595"/>
    </source>
</evidence>
<proteinExistence type="predicted"/>
<dbReference type="RefSeq" id="XP_066716319.1">
    <property type="nucleotide sequence ID" value="XM_066857050.1"/>
</dbReference>
<sequence>MASQNPSLDEARPLMSTPILEEGTSSGHLHPAMIARPLNPPTQGYRDEDWNERSWPMNEVLLWVIRPVAIVLAFADIMVQLNRDHLGGSDIDVTLVVVTFLVMFWNMFKLIPKKVIEKLLSALKDENGDDTEVSCTVGRWKMFCYGGDVEEGGGHDGNIQQQQHNHKLSLIKRIVRQGLVDLILASFFMLFDILVATERRQWWRDSPLAVTVLTSILVGFQYIMILLPHISSCGPFSVTLNYKRDEPYQYRIRLPRDEAAAQSSARGKEPVSVTT</sequence>
<comment type="caution">
    <text evidence="3">The sequence shown here is derived from an EMBL/GenBank/DDBJ whole genome shotgun (WGS) entry which is preliminary data.</text>
</comment>
<feature type="transmembrane region" description="Helical" evidence="2">
    <location>
        <begin position="93"/>
        <end position="111"/>
    </location>
</feature>